<accession>A0A369YH75</accession>
<dbReference type="AlphaFoldDB" id="A0A369YH75"/>
<organism evidence="1 2">
    <name type="scientific">Haemophilus sputorum</name>
    <dbReference type="NCBI Taxonomy" id="1078480"/>
    <lineage>
        <taxon>Bacteria</taxon>
        <taxon>Pseudomonadati</taxon>
        <taxon>Pseudomonadota</taxon>
        <taxon>Gammaproteobacteria</taxon>
        <taxon>Pasteurellales</taxon>
        <taxon>Pasteurellaceae</taxon>
        <taxon>Haemophilus</taxon>
    </lineage>
</organism>
<proteinExistence type="predicted"/>
<comment type="caution">
    <text evidence="1">The sequence shown here is derived from an EMBL/GenBank/DDBJ whole genome shotgun (WGS) entry which is preliminary data.</text>
</comment>
<dbReference type="RefSeq" id="WP_111403510.1">
    <property type="nucleotide sequence ID" value="NZ_QEPN01000006.1"/>
</dbReference>
<gene>
    <name evidence="1" type="ORF">DPV93_07990</name>
</gene>
<reference evidence="1 2" key="1">
    <citation type="submission" date="2018-05" db="EMBL/GenBank/DDBJ databases">
        <title>Draft Genome Sequences for a Diverse set of 7 Haemophilus Species.</title>
        <authorList>
            <person name="Nichols M."/>
            <person name="Topaz N."/>
            <person name="Wang X."/>
            <person name="Wang X."/>
            <person name="Boxrud D."/>
        </authorList>
    </citation>
    <scope>NUCLEOTIDE SEQUENCE [LARGE SCALE GENOMIC DNA]</scope>
    <source>
        <strain evidence="1 2">C2002001239</strain>
    </source>
</reference>
<protein>
    <submittedName>
        <fullName evidence="1">Uncharacterized protein</fullName>
    </submittedName>
</protein>
<name>A0A369YH75_9PAST</name>
<evidence type="ECO:0000313" key="1">
    <source>
        <dbReference type="EMBL" id="RDE70938.1"/>
    </source>
</evidence>
<sequence length="90" mass="10542">MSNLDVTHVPLDCLVKNLIDKWEMASPILLHYLLEDAQEKYAQLSEHDKSAFQNEFMKQTGINFLDQQILAEVRKEYHELMNYSGAMRVL</sequence>
<evidence type="ECO:0000313" key="2">
    <source>
        <dbReference type="Proteomes" id="UP000253872"/>
    </source>
</evidence>
<dbReference type="EMBL" id="QEPN01000006">
    <property type="protein sequence ID" value="RDE70938.1"/>
    <property type="molecule type" value="Genomic_DNA"/>
</dbReference>
<dbReference type="Proteomes" id="UP000253872">
    <property type="component" value="Unassembled WGS sequence"/>
</dbReference>